<dbReference type="PANTHER" id="PTHR48111:SF1">
    <property type="entry name" value="TWO-COMPONENT RESPONSE REGULATOR ORR33"/>
    <property type="match status" value="1"/>
</dbReference>
<dbReference type="Pfam" id="PF00486">
    <property type="entry name" value="Trans_reg_C"/>
    <property type="match status" value="1"/>
</dbReference>
<feature type="modified residue" description="4-aspartylphosphate" evidence="6">
    <location>
        <position position="51"/>
    </location>
</feature>
<dbReference type="GO" id="GO:0005829">
    <property type="term" value="C:cytosol"/>
    <property type="evidence" value="ECO:0007669"/>
    <property type="project" value="TreeGrafter"/>
</dbReference>
<dbReference type="PROSITE" id="PS51755">
    <property type="entry name" value="OMPR_PHOB"/>
    <property type="match status" value="1"/>
</dbReference>
<dbReference type="Gene3D" id="3.40.50.2300">
    <property type="match status" value="1"/>
</dbReference>
<keyword evidence="3" id="KW-0805">Transcription regulation</keyword>
<keyword evidence="5" id="KW-0804">Transcription</keyword>
<dbReference type="GO" id="GO:0000156">
    <property type="term" value="F:phosphorelay response regulator activity"/>
    <property type="evidence" value="ECO:0007669"/>
    <property type="project" value="TreeGrafter"/>
</dbReference>
<dbReference type="AlphaFoldDB" id="A0A6J4VHW9"/>
<proteinExistence type="predicted"/>
<feature type="domain" description="OmpR/PhoB-type" evidence="9">
    <location>
        <begin position="126"/>
        <end position="224"/>
    </location>
</feature>
<evidence type="ECO:0000259" key="8">
    <source>
        <dbReference type="PROSITE" id="PS50110"/>
    </source>
</evidence>
<dbReference type="CDD" id="cd00383">
    <property type="entry name" value="trans_reg_C"/>
    <property type="match status" value="1"/>
</dbReference>
<evidence type="ECO:0000256" key="7">
    <source>
        <dbReference type="PROSITE-ProRule" id="PRU01091"/>
    </source>
</evidence>
<organism evidence="10">
    <name type="scientific">uncultured Thermomicrobiales bacterium</name>
    <dbReference type="NCBI Taxonomy" id="1645740"/>
    <lineage>
        <taxon>Bacteria</taxon>
        <taxon>Pseudomonadati</taxon>
        <taxon>Thermomicrobiota</taxon>
        <taxon>Thermomicrobia</taxon>
        <taxon>Thermomicrobiales</taxon>
        <taxon>environmental samples</taxon>
    </lineage>
</organism>
<evidence type="ECO:0000256" key="1">
    <source>
        <dbReference type="ARBA" id="ARBA00022553"/>
    </source>
</evidence>
<dbReference type="GO" id="GO:0000976">
    <property type="term" value="F:transcription cis-regulatory region binding"/>
    <property type="evidence" value="ECO:0007669"/>
    <property type="project" value="TreeGrafter"/>
</dbReference>
<gene>
    <name evidence="10" type="ORF">AVDCRST_MAG18-2815</name>
</gene>
<dbReference type="InterPro" id="IPR001867">
    <property type="entry name" value="OmpR/PhoB-type_DNA-bd"/>
</dbReference>
<reference evidence="10" key="1">
    <citation type="submission" date="2020-02" db="EMBL/GenBank/DDBJ databases">
        <authorList>
            <person name="Meier V. D."/>
        </authorList>
    </citation>
    <scope>NUCLEOTIDE SEQUENCE</scope>
    <source>
        <strain evidence="10">AVDCRST_MAG18</strain>
    </source>
</reference>
<protein>
    <recommendedName>
        <fullName evidence="11">Phosphate regulon transcriptional regulatory protein PhoB (SphR)</fullName>
    </recommendedName>
</protein>
<dbReference type="GO" id="GO:0006355">
    <property type="term" value="P:regulation of DNA-templated transcription"/>
    <property type="evidence" value="ECO:0007669"/>
    <property type="project" value="InterPro"/>
</dbReference>
<evidence type="ECO:0000256" key="3">
    <source>
        <dbReference type="ARBA" id="ARBA00023015"/>
    </source>
</evidence>
<dbReference type="PANTHER" id="PTHR48111">
    <property type="entry name" value="REGULATOR OF RPOS"/>
    <property type="match status" value="1"/>
</dbReference>
<dbReference type="GO" id="GO:0032993">
    <property type="term" value="C:protein-DNA complex"/>
    <property type="evidence" value="ECO:0007669"/>
    <property type="project" value="TreeGrafter"/>
</dbReference>
<dbReference type="EMBL" id="CADCWN010000215">
    <property type="protein sequence ID" value="CAA9578386.1"/>
    <property type="molecule type" value="Genomic_DNA"/>
</dbReference>
<keyword evidence="4 7" id="KW-0238">DNA-binding</keyword>
<dbReference type="CDD" id="cd17574">
    <property type="entry name" value="REC_OmpR"/>
    <property type="match status" value="1"/>
</dbReference>
<evidence type="ECO:0000256" key="4">
    <source>
        <dbReference type="ARBA" id="ARBA00023125"/>
    </source>
</evidence>
<dbReference type="PROSITE" id="PS50110">
    <property type="entry name" value="RESPONSE_REGULATORY"/>
    <property type="match status" value="1"/>
</dbReference>
<keyword evidence="1 6" id="KW-0597">Phosphoprotein</keyword>
<dbReference type="InterPro" id="IPR036388">
    <property type="entry name" value="WH-like_DNA-bd_sf"/>
</dbReference>
<evidence type="ECO:0000259" key="9">
    <source>
        <dbReference type="PROSITE" id="PS51755"/>
    </source>
</evidence>
<dbReference type="InterPro" id="IPR011006">
    <property type="entry name" value="CheY-like_superfamily"/>
</dbReference>
<dbReference type="InterPro" id="IPR001789">
    <property type="entry name" value="Sig_transdc_resp-reg_receiver"/>
</dbReference>
<feature type="domain" description="Response regulatory" evidence="8">
    <location>
        <begin position="2"/>
        <end position="115"/>
    </location>
</feature>
<dbReference type="Pfam" id="PF00072">
    <property type="entry name" value="Response_reg"/>
    <property type="match status" value="1"/>
</dbReference>
<dbReference type="SUPFAM" id="SSF52172">
    <property type="entry name" value="CheY-like"/>
    <property type="match status" value="1"/>
</dbReference>
<evidence type="ECO:0000256" key="2">
    <source>
        <dbReference type="ARBA" id="ARBA00023012"/>
    </source>
</evidence>
<evidence type="ECO:0000256" key="5">
    <source>
        <dbReference type="ARBA" id="ARBA00023163"/>
    </source>
</evidence>
<sequence>MKVLLADDDADLLDVTVYALRREGFDVIVATDGARAIRRWEQDRPDLVILDVNMPQCSGVEVCRRIREVGTTPVILLTGRNGEEEIVEGFGAGADDYVTKPFSPRQLALRIRALWRRAANGAPEPVRELRVGPLVLDAESHDVRLDDRPIQLTPIEFRLLYILAANSGRVVTTPQLVDYAWGYDGGDGTLLKTHVSHIRKKLQLPQGELGEIRAIPRVGYRLTRSAAS</sequence>
<name>A0A6J4VHW9_9BACT</name>
<keyword evidence="2" id="KW-0902">Two-component regulatory system</keyword>
<feature type="DNA-binding region" description="OmpR/PhoB-type" evidence="7">
    <location>
        <begin position="126"/>
        <end position="224"/>
    </location>
</feature>
<dbReference type="Gene3D" id="1.10.10.10">
    <property type="entry name" value="Winged helix-like DNA-binding domain superfamily/Winged helix DNA-binding domain"/>
    <property type="match status" value="1"/>
</dbReference>
<dbReference type="SMART" id="SM00448">
    <property type="entry name" value="REC"/>
    <property type="match status" value="1"/>
</dbReference>
<dbReference type="SMART" id="SM00862">
    <property type="entry name" value="Trans_reg_C"/>
    <property type="match status" value="1"/>
</dbReference>
<dbReference type="InterPro" id="IPR039420">
    <property type="entry name" value="WalR-like"/>
</dbReference>
<evidence type="ECO:0000313" key="10">
    <source>
        <dbReference type="EMBL" id="CAA9578386.1"/>
    </source>
</evidence>
<evidence type="ECO:0008006" key="11">
    <source>
        <dbReference type="Google" id="ProtNLM"/>
    </source>
</evidence>
<evidence type="ECO:0000256" key="6">
    <source>
        <dbReference type="PROSITE-ProRule" id="PRU00169"/>
    </source>
</evidence>
<accession>A0A6J4VHW9</accession>
<dbReference type="Gene3D" id="6.10.250.690">
    <property type="match status" value="1"/>
</dbReference>